<dbReference type="EMBL" id="FQVL01000006">
    <property type="protein sequence ID" value="SHF00173.1"/>
    <property type="molecule type" value="Genomic_DNA"/>
</dbReference>
<dbReference type="Proteomes" id="UP000184476">
    <property type="component" value="Unassembled WGS sequence"/>
</dbReference>
<evidence type="ECO:0000313" key="2">
    <source>
        <dbReference type="EMBL" id="SHF00173.1"/>
    </source>
</evidence>
<sequence length="56" mass="6641">MAIREEVVPFGEPYEGDDPRFNRVKREEAPTFARILEEQNKPRSILPRRKKKKTGE</sequence>
<proteinExistence type="predicted"/>
<feature type="region of interest" description="Disordered" evidence="1">
    <location>
        <begin position="1"/>
        <end position="20"/>
    </location>
</feature>
<organism evidence="2 3">
    <name type="scientific">Seinonella peptonophila</name>
    <dbReference type="NCBI Taxonomy" id="112248"/>
    <lineage>
        <taxon>Bacteria</taxon>
        <taxon>Bacillati</taxon>
        <taxon>Bacillota</taxon>
        <taxon>Bacilli</taxon>
        <taxon>Bacillales</taxon>
        <taxon>Thermoactinomycetaceae</taxon>
        <taxon>Seinonella</taxon>
    </lineage>
</organism>
<dbReference type="AlphaFoldDB" id="A0A1M4Y3L6"/>
<gene>
    <name evidence="2" type="ORF">SAMN05444392_1069</name>
</gene>
<protein>
    <submittedName>
        <fullName evidence="2">Uncharacterized protein</fullName>
    </submittedName>
</protein>
<keyword evidence="3" id="KW-1185">Reference proteome</keyword>
<evidence type="ECO:0000256" key="1">
    <source>
        <dbReference type="SAM" id="MobiDB-lite"/>
    </source>
</evidence>
<reference evidence="2 3" key="1">
    <citation type="submission" date="2016-11" db="EMBL/GenBank/DDBJ databases">
        <authorList>
            <person name="Jaros S."/>
            <person name="Januszkiewicz K."/>
            <person name="Wedrychowicz H."/>
        </authorList>
    </citation>
    <scope>NUCLEOTIDE SEQUENCE [LARGE SCALE GENOMIC DNA]</scope>
    <source>
        <strain evidence="2 3">DSM 44666</strain>
    </source>
</reference>
<dbReference type="RefSeq" id="WP_175552346.1">
    <property type="nucleotide sequence ID" value="NZ_FQVL01000006.1"/>
</dbReference>
<name>A0A1M4Y3L6_9BACL</name>
<feature type="region of interest" description="Disordered" evidence="1">
    <location>
        <begin position="36"/>
        <end position="56"/>
    </location>
</feature>
<evidence type="ECO:0000313" key="3">
    <source>
        <dbReference type="Proteomes" id="UP000184476"/>
    </source>
</evidence>
<feature type="compositionally biased region" description="Basic residues" evidence="1">
    <location>
        <begin position="46"/>
        <end position="56"/>
    </location>
</feature>
<accession>A0A1M4Y3L6</accession>